<dbReference type="EMBL" id="JJML01000006">
    <property type="protein sequence ID" value="KGF73607.1"/>
    <property type="molecule type" value="Genomic_DNA"/>
</dbReference>
<evidence type="ECO:0000256" key="1">
    <source>
        <dbReference type="SAM" id="Phobius"/>
    </source>
</evidence>
<feature type="transmembrane region" description="Helical" evidence="1">
    <location>
        <begin position="142"/>
        <end position="162"/>
    </location>
</feature>
<dbReference type="RefSeq" id="WP_036531109.1">
    <property type="nucleotide sequence ID" value="NZ_JJML01000006.1"/>
</dbReference>
<gene>
    <name evidence="2" type="ORF">DO97_16645</name>
</gene>
<evidence type="ECO:0000313" key="2">
    <source>
        <dbReference type="EMBL" id="KGF73607.1"/>
    </source>
</evidence>
<accession>A0A098TP21</accession>
<evidence type="ECO:0000313" key="3">
    <source>
        <dbReference type="Proteomes" id="UP000030170"/>
    </source>
</evidence>
<comment type="caution">
    <text evidence="2">The sequence shown here is derived from an EMBL/GenBank/DDBJ whole genome shotgun (WGS) entry which is preliminary data.</text>
</comment>
<dbReference type="Proteomes" id="UP000030170">
    <property type="component" value="Unassembled WGS sequence"/>
</dbReference>
<organism evidence="2 3">
    <name type="scientific">Neosynechococcus sphagnicola sy1</name>
    <dbReference type="NCBI Taxonomy" id="1497020"/>
    <lineage>
        <taxon>Bacteria</taxon>
        <taxon>Bacillati</taxon>
        <taxon>Cyanobacteriota</taxon>
        <taxon>Cyanophyceae</taxon>
        <taxon>Neosynechococcales</taxon>
        <taxon>Neosynechococcaceae</taxon>
        <taxon>Neosynechococcus</taxon>
    </lineage>
</organism>
<keyword evidence="3" id="KW-1185">Reference proteome</keyword>
<evidence type="ECO:0008006" key="4">
    <source>
        <dbReference type="Google" id="ProtNLM"/>
    </source>
</evidence>
<keyword evidence="1" id="KW-1133">Transmembrane helix</keyword>
<feature type="transmembrane region" description="Helical" evidence="1">
    <location>
        <begin position="304"/>
        <end position="327"/>
    </location>
</feature>
<feature type="transmembrane region" description="Helical" evidence="1">
    <location>
        <begin position="204"/>
        <end position="222"/>
    </location>
</feature>
<feature type="transmembrane region" description="Helical" evidence="1">
    <location>
        <begin position="333"/>
        <end position="349"/>
    </location>
</feature>
<dbReference type="OrthoDB" id="472871at2"/>
<sequence length="479" mass="51647">MSAQPDRPLQLQIHAGSHQAQLLEGLAVWRDLGLLPEADLNLAVALSATHPELLAGLAAWVKLGLLSEQQLRRLCREHLTCAVPVPALPTPAVALQPQQEFAPTQPSATDFAPAAAATQPTRSPASNFLSILFQRLGAELSVVWLLLLGVFLVVLSSGVLAASQWQRFSAPGQYLVLLVYTFGFWGASLWAGRQQNLHLTTQTLRLVGLLLIPVNFWAIDSLRVWSHPLGWLISAVAAIALSWVFNRGLETVTKSMRWVSMGSNFLHWGWGVTGLPIVAVYLATLAAIAVILHQGRQRSQPLMPLAIGIVLYGWVILLLRAMAIATTAWRPELGLAIATLGWLLGWLAAQQQSRQRQKPAGSSLPPDPLFLSASGFRWLGGRLALSGVGSLCSRTALAGDRRRWIGNLVFSTGDLPGWPLKSPEGSATTGIPVRTRGDVLHWGRDGVSPLAGASHRVAAAGVHHAGTPDVGQRYPRPRC</sequence>
<dbReference type="AlphaFoldDB" id="A0A098TP21"/>
<keyword evidence="1" id="KW-0472">Membrane</keyword>
<protein>
    <recommendedName>
        <fullName evidence="4">DUF2157 domain-containing protein</fullName>
    </recommendedName>
</protein>
<feature type="transmembrane region" description="Helical" evidence="1">
    <location>
        <begin position="265"/>
        <end position="292"/>
    </location>
</feature>
<reference evidence="2 3" key="1">
    <citation type="journal article" date="2014" name="Mol. Ecol.">
        <title>Evolution of Synechococcus.</title>
        <authorList>
            <person name="Dvorak P."/>
            <person name="Casamatta D."/>
            <person name="Hasler P."/>
            <person name="Poulickova A."/>
            <person name="Ondrej V."/>
            <person name="Sanges R."/>
        </authorList>
    </citation>
    <scope>NUCLEOTIDE SEQUENCE [LARGE SCALE GENOMIC DNA]</scope>
    <source>
        <strain evidence="2 3">CAUP A 1101</strain>
    </source>
</reference>
<proteinExistence type="predicted"/>
<feature type="transmembrane region" description="Helical" evidence="1">
    <location>
        <begin position="229"/>
        <end position="245"/>
    </location>
</feature>
<name>A0A098TP21_9CYAN</name>
<keyword evidence="1" id="KW-0812">Transmembrane</keyword>
<feature type="transmembrane region" description="Helical" evidence="1">
    <location>
        <begin position="174"/>
        <end position="192"/>
    </location>
</feature>